<keyword evidence="1" id="KW-1133">Transmembrane helix</keyword>
<evidence type="ECO:0000256" key="1">
    <source>
        <dbReference type="SAM" id="Phobius"/>
    </source>
</evidence>
<name>A0A1R4I2N2_9GAMM</name>
<evidence type="ECO:0000313" key="2">
    <source>
        <dbReference type="EMBL" id="SJN13633.1"/>
    </source>
</evidence>
<accession>A0A1R4I2N2</accession>
<feature type="transmembrane region" description="Helical" evidence="1">
    <location>
        <begin position="37"/>
        <end position="59"/>
    </location>
</feature>
<comment type="caution">
    <text evidence="2">The sequence shown here is derived from an EMBL/GenBank/DDBJ whole genome shotgun (WGS) entry which is preliminary data.</text>
</comment>
<dbReference type="EMBL" id="FUKM01000046">
    <property type="protein sequence ID" value="SJN13633.1"/>
    <property type="molecule type" value="Genomic_DNA"/>
</dbReference>
<dbReference type="RefSeq" id="WP_087108995.1">
    <property type="nucleotide sequence ID" value="NZ_FUKM01000046.1"/>
</dbReference>
<keyword evidence="1" id="KW-0812">Transmembrane</keyword>
<feature type="transmembrane region" description="Helical" evidence="1">
    <location>
        <begin position="12"/>
        <end position="31"/>
    </location>
</feature>
<protein>
    <submittedName>
        <fullName evidence="2">Uncharacterized protein</fullName>
    </submittedName>
</protein>
<gene>
    <name evidence="2" type="ORF">CZ787_11075</name>
</gene>
<evidence type="ECO:0000313" key="3">
    <source>
        <dbReference type="Proteomes" id="UP000196331"/>
    </source>
</evidence>
<dbReference type="AlphaFoldDB" id="A0A1R4I2N2"/>
<keyword evidence="1" id="KW-0472">Membrane</keyword>
<sequence length="78" mass="8699">MSQPAFDVLRALAIGSQALGLIVIITLETLLESAARPWQGLTLGFMLAAALSIALVRVYRRNRQRKQQNQRLGNSRHE</sequence>
<dbReference type="Proteomes" id="UP000196331">
    <property type="component" value="Unassembled WGS sequence"/>
</dbReference>
<proteinExistence type="predicted"/>
<reference evidence="2 3" key="1">
    <citation type="submission" date="2017-02" db="EMBL/GenBank/DDBJ databases">
        <authorList>
            <person name="Dridi B."/>
        </authorList>
    </citation>
    <scope>NUCLEOTIDE SEQUENCE [LARGE SCALE GENOMIC DNA]</scope>
    <source>
        <strain evidence="2 3">JB380</strain>
    </source>
</reference>
<organism evidence="2 3">
    <name type="scientific">Halomonas citrativorans</name>
    <dbReference type="NCBI Taxonomy" id="2742612"/>
    <lineage>
        <taxon>Bacteria</taxon>
        <taxon>Pseudomonadati</taxon>
        <taxon>Pseudomonadota</taxon>
        <taxon>Gammaproteobacteria</taxon>
        <taxon>Oceanospirillales</taxon>
        <taxon>Halomonadaceae</taxon>
        <taxon>Halomonas</taxon>
    </lineage>
</organism>